<proteinExistence type="predicted"/>
<dbReference type="OrthoDB" id="9991011at2759"/>
<protein>
    <submittedName>
        <fullName evidence="1">Uncharacterized protein</fullName>
    </submittedName>
</protein>
<organism evidence="1 2">
    <name type="scientific">Folsomia candida</name>
    <name type="common">Springtail</name>
    <dbReference type="NCBI Taxonomy" id="158441"/>
    <lineage>
        <taxon>Eukaryota</taxon>
        <taxon>Metazoa</taxon>
        <taxon>Ecdysozoa</taxon>
        <taxon>Arthropoda</taxon>
        <taxon>Hexapoda</taxon>
        <taxon>Collembola</taxon>
        <taxon>Entomobryomorpha</taxon>
        <taxon>Isotomoidea</taxon>
        <taxon>Isotomidae</taxon>
        <taxon>Proisotominae</taxon>
        <taxon>Folsomia</taxon>
    </lineage>
</organism>
<reference evidence="1 2" key="1">
    <citation type="submission" date="2015-12" db="EMBL/GenBank/DDBJ databases">
        <title>The genome of Folsomia candida.</title>
        <authorList>
            <person name="Faddeeva A."/>
            <person name="Derks M.F."/>
            <person name="Anvar Y."/>
            <person name="Smit S."/>
            <person name="Van Straalen N."/>
            <person name="Roelofs D."/>
        </authorList>
    </citation>
    <scope>NUCLEOTIDE SEQUENCE [LARGE SCALE GENOMIC DNA]</scope>
    <source>
        <strain evidence="1 2">VU population</strain>
        <tissue evidence="1">Whole body</tissue>
    </source>
</reference>
<dbReference type="STRING" id="158441.A0A226DHM3"/>
<keyword evidence="2" id="KW-1185">Reference proteome</keyword>
<sequence>MGIWPNYKKLKKHTNGSSALSSFKLGSTTKLFVDSHYRSQHPDKPDDLFIVNNGYNCTFSGNYEKNWDVKKFTTFGLSPDSLYSNLQWTLESTRHTQNQVLARQVDCPGKLRLVEFKEFGTLRAGHRLQLRNIFRAMIQKTLSFREESVFLLISQALWEAGPASNDWHREAHESFANLGFTEEFLQELNIQLDSHQENWDEPYTILCLIILTCRVLEFGQYPEMATKLLLKCRKTAFQWISKIESMISDSCTSPVAQVQHLKLKLVDACICICLTFSVSMEYLDQVLYSEDDLFVWVHAMTRIHNTITPSTTLSHTKRLLLNLVQRTIGMNIQVKLATFIKGLNKFVHKNWNEGIYGEISMWLPYDNHPIIPHIYQATFRPENKATAHLEVDVLGGSFLVNGLPVGWLPEKVTHHPIFSRTFTDIVFEVYPTQDENTYVTRNQYDKADYRFTLLNDDNKTLIIRERRTRDIQKVNRIQRDKISNFMESIVDEYQLVAPESLKNLIPRLLQEEFSHWLNIKENYIEFRPVKFINFATAKPKYKFCLENQLLVEMSTGNAIFSVGSKSYFSIRKYLSRLEHPDFVHVLLESRGKVRVDLPRRRLTFYFDENSGHLMNKEYGMQVCANQSFGTLISLQNGSASKR</sequence>
<evidence type="ECO:0000313" key="1">
    <source>
        <dbReference type="EMBL" id="OXA45052.1"/>
    </source>
</evidence>
<dbReference type="EMBL" id="LNIX01000018">
    <property type="protein sequence ID" value="OXA45052.1"/>
    <property type="molecule type" value="Genomic_DNA"/>
</dbReference>
<name>A0A226DHM3_FOLCA</name>
<dbReference type="Proteomes" id="UP000198287">
    <property type="component" value="Unassembled WGS sequence"/>
</dbReference>
<dbReference type="AlphaFoldDB" id="A0A226DHM3"/>
<comment type="caution">
    <text evidence="1">The sequence shown here is derived from an EMBL/GenBank/DDBJ whole genome shotgun (WGS) entry which is preliminary data.</text>
</comment>
<evidence type="ECO:0000313" key="2">
    <source>
        <dbReference type="Proteomes" id="UP000198287"/>
    </source>
</evidence>
<gene>
    <name evidence="1" type="ORF">Fcan01_20245</name>
</gene>
<accession>A0A226DHM3</accession>